<keyword evidence="3" id="KW-1185">Reference proteome</keyword>
<dbReference type="Proteomes" id="UP000006038">
    <property type="component" value="Chromosome 1"/>
</dbReference>
<dbReference type="Gramene" id="OB01G18510.1">
    <property type="protein sequence ID" value="OB01G18510.1"/>
    <property type="gene ID" value="OB01G18510"/>
</dbReference>
<organism evidence="2">
    <name type="scientific">Oryza brachyantha</name>
    <name type="common">malo sina</name>
    <dbReference type="NCBI Taxonomy" id="4533"/>
    <lineage>
        <taxon>Eukaryota</taxon>
        <taxon>Viridiplantae</taxon>
        <taxon>Streptophyta</taxon>
        <taxon>Embryophyta</taxon>
        <taxon>Tracheophyta</taxon>
        <taxon>Spermatophyta</taxon>
        <taxon>Magnoliopsida</taxon>
        <taxon>Liliopsida</taxon>
        <taxon>Poales</taxon>
        <taxon>Poaceae</taxon>
        <taxon>BOP clade</taxon>
        <taxon>Oryzoideae</taxon>
        <taxon>Oryzeae</taxon>
        <taxon>Oryzinae</taxon>
        <taxon>Oryza</taxon>
    </lineage>
</organism>
<accession>J3KXZ5</accession>
<protein>
    <submittedName>
        <fullName evidence="2">Uncharacterized protein</fullName>
    </submittedName>
</protein>
<keyword evidence="1" id="KW-1133">Transmembrane helix</keyword>
<keyword evidence="1" id="KW-0812">Transmembrane</keyword>
<reference evidence="2" key="1">
    <citation type="journal article" date="2013" name="Nat. Commun.">
        <title>Whole-genome sequencing of Oryza brachyantha reveals mechanisms underlying Oryza genome evolution.</title>
        <authorList>
            <person name="Chen J."/>
            <person name="Huang Q."/>
            <person name="Gao D."/>
            <person name="Wang J."/>
            <person name="Lang Y."/>
            <person name="Liu T."/>
            <person name="Li B."/>
            <person name="Bai Z."/>
            <person name="Luis Goicoechea J."/>
            <person name="Liang C."/>
            <person name="Chen C."/>
            <person name="Zhang W."/>
            <person name="Sun S."/>
            <person name="Liao Y."/>
            <person name="Zhang X."/>
            <person name="Yang L."/>
            <person name="Song C."/>
            <person name="Wang M."/>
            <person name="Shi J."/>
            <person name="Liu G."/>
            <person name="Liu J."/>
            <person name="Zhou H."/>
            <person name="Zhou W."/>
            <person name="Yu Q."/>
            <person name="An N."/>
            <person name="Chen Y."/>
            <person name="Cai Q."/>
            <person name="Wang B."/>
            <person name="Liu B."/>
            <person name="Min J."/>
            <person name="Huang Y."/>
            <person name="Wu H."/>
            <person name="Li Z."/>
            <person name="Zhang Y."/>
            <person name="Yin Y."/>
            <person name="Song W."/>
            <person name="Jiang J."/>
            <person name="Jackson S.A."/>
            <person name="Wing R.A."/>
            <person name="Wang J."/>
            <person name="Chen M."/>
        </authorList>
    </citation>
    <scope>NUCLEOTIDE SEQUENCE [LARGE SCALE GENOMIC DNA]</scope>
    <source>
        <strain evidence="2">cv. IRGC 101232</strain>
    </source>
</reference>
<evidence type="ECO:0000256" key="1">
    <source>
        <dbReference type="SAM" id="Phobius"/>
    </source>
</evidence>
<reference evidence="2" key="2">
    <citation type="submission" date="2013-04" db="UniProtKB">
        <authorList>
            <consortium name="EnsemblPlants"/>
        </authorList>
    </citation>
    <scope>IDENTIFICATION</scope>
</reference>
<dbReference type="AlphaFoldDB" id="J3KXZ5"/>
<dbReference type="HOGENOM" id="CLU_2964549_0_0_1"/>
<evidence type="ECO:0000313" key="2">
    <source>
        <dbReference type="EnsemblPlants" id="OB01G18510.1"/>
    </source>
</evidence>
<dbReference type="EnsemblPlants" id="OB01G18510.1">
    <property type="protein sequence ID" value="OB01G18510.1"/>
    <property type="gene ID" value="OB01G18510"/>
</dbReference>
<feature type="transmembrane region" description="Helical" evidence="1">
    <location>
        <begin position="16"/>
        <end position="34"/>
    </location>
</feature>
<name>J3KXZ5_ORYBR</name>
<keyword evidence="1" id="KW-0472">Membrane</keyword>
<sequence length="59" mass="7104">MQLNHPYVVTYQYCNLFVQLSMIFLIFCIINHLLPTVKLRYSVFQSNMRGILYLHIKHS</sequence>
<evidence type="ECO:0000313" key="3">
    <source>
        <dbReference type="Proteomes" id="UP000006038"/>
    </source>
</evidence>
<proteinExistence type="predicted"/>